<dbReference type="Gene3D" id="1.20.1250.20">
    <property type="entry name" value="MFS general substrate transporter like domains"/>
    <property type="match status" value="2"/>
</dbReference>
<evidence type="ECO:0000256" key="6">
    <source>
        <dbReference type="SAM" id="Phobius"/>
    </source>
</evidence>
<dbReference type="STRING" id="181874.A0A409YTG6"/>
<dbReference type="InterPro" id="IPR036259">
    <property type="entry name" value="MFS_trans_sf"/>
</dbReference>
<evidence type="ECO:0000259" key="7">
    <source>
        <dbReference type="PROSITE" id="PS50850"/>
    </source>
</evidence>
<feature type="transmembrane region" description="Helical" evidence="6">
    <location>
        <begin position="106"/>
        <end position="125"/>
    </location>
</feature>
<feature type="transmembrane region" description="Helical" evidence="6">
    <location>
        <begin position="199"/>
        <end position="221"/>
    </location>
</feature>
<keyword evidence="4 6" id="KW-1133">Transmembrane helix</keyword>
<dbReference type="PROSITE" id="PS50850">
    <property type="entry name" value="MFS"/>
    <property type="match status" value="1"/>
</dbReference>
<evidence type="ECO:0000256" key="5">
    <source>
        <dbReference type="ARBA" id="ARBA00023136"/>
    </source>
</evidence>
<feature type="transmembrane region" description="Helical" evidence="6">
    <location>
        <begin position="166"/>
        <end position="187"/>
    </location>
</feature>
<feature type="transmembrane region" description="Helical" evidence="6">
    <location>
        <begin position="131"/>
        <end position="154"/>
    </location>
</feature>
<dbReference type="GO" id="GO:0022857">
    <property type="term" value="F:transmembrane transporter activity"/>
    <property type="evidence" value="ECO:0007669"/>
    <property type="project" value="InterPro"/>
</dbReference>
<dbReference type="FunCoup" id="A0A409YTG6">
    <property type="interactions" value="70"/>
</dbReference>
<protein>
    <recommendedName>
        <fullName evidence="7">Major facilitator superfamily (MFS) profile domain-containing protein</fullName>
    </recommendedName>
</protein>
<dbReference type="GO" id="GO:0016020">
    <property type="term" value="C:membrane"/>
    <property type="evidence" value="ECO:0007669"/>
    <property type="project" value="UniProtKB-SubCell"/>
</dbReference>
<dbReference type="InterPro" id="IPR020846">
    <property type="entry name" value="MFS_dom"/>
</dbReference>
<accession>A0A409YTG6</accession>
<gene>
    <name evidence="8" type="ORF">CVT24_001096</name>
</gene>
<dbReference type="Pfam" id="PF07690">
    <property type="entry name" value="MFS_1"/>
    <property type="match status" value="1"/>
</dbReference>
<feature type="transmembrane region" description="Helical" evidence="6">
    <location>
        <begin position="75"/>
        <end position="94"/>
    </location>
</feature>
<evidence type="ECO:0000256" key="2">
    <source>
        <dbReference type="ARBA" id="ARBA00022448"/>
    </source>
</evidence>
<sequence length="493" mass="54394">MASLPSLCVDSAITVVSGPVNQQPDHLLEQRAVAKLDITVLPMVTLFFLLSFMDRGNIGNARIAGFQHDLNLTDYQYQICVFVLYLPYMLSELPSNLILRKIGAQIMFPSLVTMWGAVLIAQGFVSSYTGLIVIRLILGALEGPIFPGVILYLSGFYTRQELSFRLAVFISAASISGAFSGLLAAALVNLDGIGGRPGWAWIFIVEGLITVLIGLIGFYMVPRTPADARFLSPSEKEAIIKRLERFKPHSKYEGNFTIKQVLLPFTSPHIILVFIIAFMFGSINIAIANFLPSIVKQLGYPSTKSQLLTVGPYVVTFIVTFIISYLSDRHNIRSVPIMTTSAITVVGHALYLVSHNRHLSYASLFFIVSGSYSTGPVLSSWLANNCEPHYKRASSIALGNMFASSGAILGIWRFPTKEGPRFTKTTIMDLCFVSSAILLSVINALYLADQNSKKKQRRQELLAPYIESEKGGVDEGRAWDELGDRHPDFVYVL</sequence>
<feature type="domain" description="Major facilitator superfamily (MFS) profile" evidence="7">
    <location>
        <begin position="40"/>
        <end position="452"/>
    </location>
</feature>
<name>A0A409YTG6_9AGAR</name>
<feature type="transmembrane region" description="Helical" evidence="6">
    <location>
        <begin position="359"/>
        <end position="383"/>
    </location>
</feature>
<feature type="transmembrane region" description="Helical" evidence="6">
    <location>
        <begin position="426"/>
        <end position="448"/>
    </location>
</feature>
<keyword evidence="5 6" id="KW-0472">Membrane</keyword>
<dbReference type="Proteomes" id="UP000284842">
    <property type="component" value="Unassembled WGS sequence"/>
</dbReference>
<feature type="transmembrane region" description="Helical" evidence="6">
    <location>
        <begin position="334"/>
        <end position="353"/>
    </location>
</feature>
<dbReference type="FunFam" id="1.20.1250.20:FF:000013">
    <property type="entry name" value="MFS general substrate transporter"/>
    <property type="match status" value="1"/>
</dbReference>
<dbReference type="InParanoid" id="A0A409YTG6"/>
<feature type="transmembrane region" description="Helical" evidence="6">
    <location>
        <begin position="310"/>
        <end position="327"/>
    </location>
</feature>
<comment type="caution">
    <text evidence="8">The sequence shown here is derived from an EMBL/GenBank/DDBJ whole genome shotgun (WGS) entry which is preliminary data.</text>
</comment>
<evidence type="ECO:0000256" key="4">
    <source>
        <dbReference type="ARBA" id="ARBA00022989"/>
    </source>
</evidence>
<dbReference type="AlphaFoldDB" id="A0A409YTG6"/>
<organism evidence="8 9">
    <name type="scientific">Panaeolus cyanescens</name>
    <dbReference type="NCBI Taxonomy" id="181874"/>
    <lineage>
        <taxon>Eukaryota</taxon>
        <taxon>Fungi</taxon>
        <taxon>Dikarya</taxon>
        <taxon>Basidiomycota</taxon>
        <taxon>Agaricomycotina</taxon>
        <taxon>Agaricomycetes</taxon>
        <taxon>Agaricomycetidae</taxon>
        <taxon>Agaricales</taxon>
        <taxon>Agaricineae</taxon>
        <taxon>Galeropsidaceae</taxon>
        <taxon>Panaeolus</taxon>
    </lineage>
</organism>
<reference evidence="8 9" key="1">
    <citation type="journal article" date="2018" name="Evol. Lett.">
        <title>Horizontal gene cluster transfer increased hallucinogenic mushroom diversity.</title>
        <authorList>
            <person name="Reynolds H.T."/>
            <person name="Vijayakumar V."/>
            <person name="Gluck-Thaler E."/>
            <person name="Korotkin H.B."/>
            <person name="Matheny P.B."/>
            <person name="Slot J.C."/>
        </authorList>
    </citation>
    <scope>NUCLEOTIDE SEQUENCE [LARGE SCALE GENOMIC DNA]</scope>
    <source>
        <strain evidence="8 9">2629</strain>
    </source>
</reference>
<proteinExistence type="predicted"/>
<dbReference type="SUPFAM" id="SSF103473">
    <property type="entry name" value="MFS general substrate transporter"/>
    <property type="match status" value="1"/>
</dbReference>
<dbReference type="EMBL" id="NHTK01000679">
    <property type="protein sequence ID" value="PPR06290.1"/>
    <property type="molecule type" value="Genomic_DNA"/>
</dbReference>
<evidence type="ECO:0000313" key="8">
    <source>
        <dbReference type="EMBL" id="PPR06290.1"/>
    </source>
</evidence>
<dbReference type="PANTHER" id="PTHR43791">
    <property type="entry name" value="PERMEASE-RELATED"/>
    <property type="match status" value="1"/>
</dbReference>
<keyword evidence="2" id="KW-0813">Transport</keyword>
<comment type="subcellular location">
    <subcellularLocation>
        <location evidence="1">Membrane</location>
        <topology evidence="1">Multi-pass membrane protein</topology>
    </subcellularLocation>
</comment>
<dbReference type="InterPro" id="IPR011701">
    <property type="entry name" value="MFS"/>
</dbReference>
<feature type="transmembrane region" description="Helical" evidence="6">
    <location>
        <begin position="269"/>
        <end position="290"/>
    </location>
</feature>
<evidence type="ECO:0000256" key="1">
    <source>
        <dbReference type="ARBA" id="ARBA00004141"/>
    </source>
</evidence>
<feature type="transmembrane region" description="Helical" evidence="6">
    <location>
        <begin position="395"/>
        <end position="414"/>
    </location>
</feature>
<dbReference type="OrthoDB" id="9971669at2759"/>
<dbReference type="PANTHER" id="PTHR43791:SF85">
    <property type="entry name" value="TRANSPORTER, PUTATIVE (AFU_ORTHOLOGUE AFUA_6G00710)-RELATED"/>
    <property type="match status" value="1"/>
</dbReference>
<evidence type="ECO:0000256" key="3">
    <source>
        <dbReference type="ARBA" id="ARBA00022692"/>
    </source>
</evidence>
<evidence type="ECO:0000313" key="9">
    <source>
        <dbReference type="Proteomes" id="UP000284842"/>
    </source>
</evidence>
<keyword evidence="3 6" id="KW-0812">Transmembrane</keyword>
<keyword evidence="9" id="KW-1185">Reference proteome</keyword>
<dbReference type="FunFam" id="1.20.1250.20:FF:000034">
    <property type="entry name" value="MFS general substrate transporter"/>
    <property type="match status" value="1"/>
</dbReference>